<dbReference type="RefSeq" id="WP_183531006.1">
    <property type="nucleotide sequence ID" value="NZ_JACIJM010000016.1"/>
</dbReference>
<keyword evidence="2" id="KW-1185">Reference proteome</keyword>
<organism evidence="1 2">
    <name type="scientific">Yoonia ponticola</name>
    <dbReference type="NCBI Taxonomy" id="1524255"/>
    <lineage>
        <taxon>Bacteria</taxon>
        <taxon>Pseudomonadati</taxon>
        <taxon>Pseudomonadota</taxon>
        <taxon>Alphaproteobacteria</taxon>
        <taxon>Rhodobacterales</taxon>
        <taxon>Paracoccaceae</taxon>
        <taxon>Yoonia</taxon>
    </lineage>
</organism>
<comment type="caution">
    <text evidence="1">The sequence shown here is derived from an EMBL/GenBank/DDBJ whole genome shotgun (WGS) entry which is preliminary data.</text>
</comment>
<protein>
    <submittedName>
        <fullName evidence="1">Uncharacterized protein</fullName>
    </submittedName>
</protein>
<evidence type="ECO:0000313" key="1">
    <source>
        <dbReference type="EMBL" id="MBB5723893.1"/>
    </source>
</evidence>
<name>A0A7W9EZH9_9RHOB</name>
<dbReference type="EMBL" id="JACIJM010000016">
    <property type="protein sequence ID" value="MBB5723893.1"/>
    <property type="molecule type" value="Genomic_DNA"/>
</dbReference>
<gene>
    <name evidence="1" type="ORF">FHS72_003540</name>
</gene>
<sequence length="364" mass="40749">MWRLVLMVWYAGIAPEIAVAQDYSNNGWVQQSFDFESPHLNFTTTVMNGASVKTIPMRGPEQGEIGKILAIGNVADPREWMLVNLIGYSFATPVAPEPLCRSELEREGYQIRAMRSTPDMTMTEALSVASNSEHLTKGVYTRCYARGNITLVLHVFDDVSDITTQEAYNARRAAALDLYTRFTTDLIFEDGASANFGGMLQEVTVKFGDDRVDFTVSEIWDVAINDFTGSLPAEMQLFRNRDGQTLGVLWLHVAEGPEPTDLAEVAARFVTQYFSDLTQQVGSLEVVSNVPDEDLSELKGRRVRVAVNGFGDIEASVIWHDGRLYVLGLWQNYEQPADRSMFYTRLAAHSSFVMMKNDLVRSLP</sequence>
<accession>A0A7W9EZH9</accession>
<evidence type="ECO:0000313" key="2">
    <source>
        <dbReference type="Proteomes" id="UP000535415"/>
    </source>
</evidence>
<dbReference type="AlphaFoldDB" id="A0A7W9EZH9"/>
<proteinExistence type="predicted"/>
<reference evidence="1 2" key="1">
    <citation type="submission" date="2020-08" db="EMBL/GenBank/DDBJ databases">
        <title>Genomic Encyclopedia of Type Strains, Phase IV (KMG-IV): sequencing the most valuable type-strain genomes for metagenomic binning, comparative biology and taxonomic classification.</title>
        <authorList>
            <person name="Goeker M."/>
        </authorList>
    </citation>
    <scope>NUCLEOTIDE SEQUENCE [LARGE SCALE GENOMIC DNA]</scope>
    <source>
        <strain evidence="1 2">DSM 101064</strain>
    </source>
</reference>
<dbReference type="Proteomes" id="UP000535415">
    <property type="component" value="Unassembled WGS sequence"/>
</dbReference>